<protein>
    <submittedName>
        <fullName evidence="2">Uncharacterized protein DKFZp469O0425</fullName>
    </submittedName>
</protein>
<dbReference type="Pfam" id="PF00194">
    <property type="entry name" value="Carb_anhydrase"/>
    <property type="match status" value="1"/>
</dbReference>
<sequence length="78" mass="9150">MLRLSWGYREHNGRIHWKEFFPIADGDQQSPIETKTKEVKYDSSLRPLSIKYDPSSAWWSSHWKLQVTAVSPSLGVCW</sequence>
<feature type="domain" description="Alpha-carbonic anhydrase" evidence="1">
    <location>
        <begin position="4"/>
        <end position="78"/>
    </location>
</feature>
<dbReference type="InterPro" id="IPR036398">
    <property type="entry name" value="CA_dom_sf"/>
</dbReference>
<name>Q5R8P1_PONAB</name>
<organism evidence="2">
    <name type="scientific">Pongo abelii</name>
    <name type="common">Sumatran orangutan</name>
    <name type="synonym">Pongo pygmaeus abelii</name>
    <dbReference type="NCBI Taxonomy" id="9601"/>
    <lineage>
        <taxon>Eukaryota</taxon>
        <taxon>Metazoa</taxon>
        <taxon>Chordata</taxon>
        <taxon>Craniata</taxon>
        <taxon>Vertebrata</taxon>
        <taxon>Euteleostomi</taxon>
        <taxon>Mammalia</taxon>
        <taxon>Eutheria</taxon>
        <taxon>Euarchontoglires</taxon>
        <taxon>Primates</taxon>
        <taxon>Haplorrhini</taxon>
        <taxon>Catarrhini</taxon>
        <taxon>Hominidae</taxon>
        <taxon>Pongo</taxon>
    </lineage>
</organism>
<dbReference type="EMBL" id="CR859710">
    <property type="protein sequence ID" value="CAH91869.1"/>
    <property type="molecule type" value="mRNA"/>
</dbReference>
<evidence type="ECO:0000259" key="1">
    <source>
        <dbReference type="PROSITE" id="PS51144"/>
    </source>
</evidence>
<gene>
    <name evidence="2" type="primary">DKFZp469O0425</name>
</gene>
<proteinExistence type="evidence at transcript level"/>
<dbReference type="InterPro" id="IPR001148">
    <property type="entry name" value="CA_dom"/>
</dbReference>
<accession>Q5R8P1</accession>
<dbReference type="Gene3D" id="3.10.200.10">
    <property type="entry name" value="Alpha carbonic anhydrase"/>
    <property type="match status" value="1"/>
</dbReference>
<dbReference type="SUPFAM" id="SSF51069">
    <property type="entry name" value="Carbonic anhydrase"/>
    <property type="match status" value="1"/>
</dbReference>
<reference evidence="2" key="1">
    <citation type="submission" date="2004-11" db="EMBL/GenBank/DDBJ databases">
        <authorList>
            <consortium name="The German cDNA Consortium"/>
            <person name="Wambutt R."/>
            <person name="Heubner D."/>
            <person name="Mewes H.W."/>
            <person name="Weil B."/>
            <person name="Amid C."/>
            <person name="Osanger A."/>
            <person name="Fobo G."/>
            <person name="Han M."/>
            <person name="Wiemann S."/>
        </authorList>
    </citation>
    <scope>NUCLEOTIDE SEQUENCE</scope>
    <source>
        <tissue evidence="2">Kidney</tissue>
    </source>
</reference>
<dbReference type="PROSITE" id="PS51144">
    <property type="entry name" value="ALPHA_CA_2"/>
    <property type="match status" value="1"/>
</dbReference>
<dbReference type="AlphaFoldDB" id="Q5R8P1"/>
<evidence type="ECO:0000313" key="2">
    <source>
        <dbReference type="EMBL" id="CAH91869.1"/>
    </source>
</evidence>